<dbReference type="EMBL" id="SDMP01000020">
    <property type="protein sequence ID" value="RYQ82224.1"/>
    <property type="molecule type" value="Genomic_DNA"/>
</dbReference>
<accession>A0A444WXQ9</accession>
<proteinExistence type="predicted"/>
<evidence type="ECO:0000313" key="1">
    <source>
        <dbReference type="EMBL" id="RYQ82224.1"/>
    </source>
</evidence>
<name>A0A444WXQ9_ARAHY</name>
<reference evidence="1 2" key="1">
    <citation type="submission" date="2019-01" db="EMBL/GenBank/DDBJ databases">
        <title>Sequencing of cultivated peanut Arachis hypogaea provides insights into genome evolution and oil improvement.</title>
        <authorList>
            <person name="Chen X."/>
        </authorList>
    </citation>
    <scope>NUCLEOTIDE SEQUENCE [LARGE SCALE GENOMIC DNA]</scope>
    <source>
        <strain evidence="2">cv. Fuhuasheng</strain>
        <tissue evidence="1">Leaves</tissue>
    </source>
</reference>
<dbReference type="AlphaFoldDB" id="A0A444WXQ9"/>
<comment type="caution">
    <text evidence="1">The sequence shown here is derived from an EMBL/GenBank/DDBJ whole genome shotgun (WGS) entry which is preliminary data.</text>
</comment>
<gene>
    <name evidence="1" type="ORF">Ahy_B10g100817</name>
</gene>
<organism evidence="1 2">
    <name type="scientific">Arachis hypogaea</name>
    <name type="common">Peanut</name>
    <dbReference type="NCBI Taxonomy" id="3818"/>
    <lineage>
        <taxon>Eukaryota</taxon>
        <taxon>Viridiplantae</taxon>
        <taxon>Streptophyta</taxon>
        <taxon>Embryophyta</taxon>
        <taxon>Tracheophyta</taxon>
        <taxon>Spermatophyta</taxon>
        <taxon>Magnoliopsida</taxon>
        <taxon>eudicotyledons</taxon>
        <taxon>Gunneridae</taxon>
        <taxon>Pentapetalae</taxon>
        <taxon>rosids</taxon>
        <taxon>fabids</taxon>
        <taxon>Fabales</taxon>
        <taxon>Fabaceae</taxon>
        <taxon>Papilionoideae</taxon>
        <taxon>50 kb inversion clade</taxon>
        <taxon>dalbergioids sensu lato</taxon>
        <taxon>Dalbergieae</taxon>
        <taxon>Pterocarpus clade</taxon>
        <taxon>Arachis</taxon>
    </lineage>
</organism>
<sequence length="73" mass="8473">MVRKLDPPLTWNPMVENYLRSTGFYHISGIELIRGFYPLLIALVERWRLETHSLVLLVGEVTVTLAYPLMESL</sequence>
<keyword evidence="2" id="KW-1185">Reference proteome</keyword>
<protein>
    <recommendedName>
        <fullName evidence="3">Aminotransferase-like plant mobile domain-containing protein</fullName>
    </recommendedName>
</protein>
<dbReference type="Proteomes" id="UP000289738">
    <property type="component" value="Chromosome B10"/>
</dbReference>
<evidence type="ECO:0008006" key="3">
    <source>
        <dbReference type="Google" id="ProtNLM"/>
    </source>
</evidence>
<evidence type="ECO:0000313" key="2">
    <source>
        <dbReference type="Proteomes" id="UP000289738"/>
    </source>
</evidence>